<feature type="chain" id="PRO_5022814765" evidence="1">
    <location>
        <begin position="22"/>
        <end position="50"/>
    </location>
</feature>
<dbReference type="EMBL" id="VSRR010095552">
    <property type="protein sequence ID" value="MPC93632.1"/>
    <property type="molecule type" value="Genomic_DNA"/>
</dbReference>
<gene>
    <name evidence="2" type="ORF">E2C01_088767</name>
</gene>
<reference evidence="2 3" key="1">
    <citation type="submission" date="2019-05" db="EMBL/GenBank/DDBJ databases">
        <title>Another draft genome of Portunus trituberculatus and its Hox gene families provides insights of decapod evolution.</title>
        <authorList>
            <person name="Jeong J.-H."/>
            <person name="Song I."/>
            <person name="Kim S."/>
            <person name="Choi T."/>
            <person name="Kim D."/>
            <person name="Ryu S."/>
            <person name="Kim W."/>
        </authorList>
    </citation>
    <scope>NUCLEOTIDE SEQUENCE [LARGE SCALE GENOMIC DNA]</scope>
    <source>
        <tissue evidence="2">Muscle</tissue>
    </source>
</reference>
<dbReference type="AlphaFoldDB" id="A0A5B7JBN8"/>
<protein>
    <submittedName>
        <fullName evidence="2">Uncharacterized protein</fullName>
    </submittedName>
</protein>
<keyword evidence="3" id="KW-1185">Reference proteome</keyword>
<feature type="signal peptide" evidence="1">
    <location>
        <begin position="1"/>
        <end position="21"/>
    </location>
</feature>
<proteinExistence type="predicted"/>
<comment type="caution">
    <text evidence="2">The sequence shown here is derived from an EMBL/GenBank/DDBJ whole genome shotgun (WGS) entry which is preliminary data.</text>
</comment>
<evidence type="ECO:0000256" key="1">
    <source>
        <dbReference type="SAM" id="SignalP"/>
    </source>
</evidence>
<evidence type="ECO:0000313" key="3">
    <source>
        <dbReference type="Proteomes" id="UP000324222"/>
    </source>
</evidence>
<name>A0A5B7JBN8_PORTR</name>
<sequence length="50" mass="5542">MLLINLLCTMACFHTFCLLSGDFIQLQKLMGEIKIVKTVAINLLSSIDPS</sequence>
<keyword evidence="1" id="KW-0732">Signal</keyword>
<accession>A0A5B7JBN8</accession>
<evidence type="ECO:0000313" key="2">
    <source>
        <dbReference type="EMBL" id="MPC93632.1"/>
    </source>
</evidence>
<organism evidence="2 3">
    <name type="scientific">Portunus trituberculatus</name>
    <name type="common">Swimming crab</name>
    <name type="synonym">Neptunus trituberculatus</name>
    <dbReference type="NCBI Taxonomy" id="210409"/>
    <lineage>
        <taxon>Eukaryota</taxon>
        <taxon>Metazoa</taxon>
        <taxon>Ecdysozoa</taxon>
        <taxon>Arthropoda</taxon>
        <taxon>Crustacea</taxon>
        <taxon>Multicrustacea</taxon>
        <taxon>Malacostraca</taxon>
        <taxon>Eumalacostraca</taxon>
        <taxon>Eucarida</taxon>
        <taxon>Decapoda</taxon>
        <taxon>Pleocyemata</taxon>
        <taxon>Brachyura</taxon>
        <taxon>Eubrachyura</taxon>
        <taxon>Portunoidea</taxon>
        <taxon>Portunidae</taxon>
        <taxon>Portuninae</taxon>
        <taxon>Portunus</taxon>
    </lineage>
</organism>
<dbReference type="Proteomes" id="UP000324222">
    <property type="component" value="Unassembled WGS sequence"/>
</dbReference>